<dbReference type="Pfam" id="PF01145">
    <property type="entry name" value="Band_7"/>
    <property type="match status" value="1"/>
</dbReference>
<dbReference type="CDD" id="cd03399">
    <property type="entry name" value="SPFH_flotillin"/>
    <property type="match status" value="1"/>
</dbReference>
<dbReference type="Gene3D" id="3.30.479.30">
    <property type="entry name" value="Band 7 domain"/>
    <property type="match status" value="1"/>
</dbReference>
<sequence length="443" mass="49168">MGQLLTTYEISEPNQFIVKTGLGISSLKVVKATVKWPFQSASRIDVSPHNYEFSLHAMSNEKLQFLLPGVFTIGPNIDHLDSDEGRRNLERYAMFLGGADYTTRDDTIKGIIEGEVRVMSAQMTLEEIFKDRIAFKKGIVDAIQIELDQFGLKVFNANIKELEDAVGSEYFSYIRQKTRAGAENEAKINIAEANQRGTIGAAERTANTRITTALINSKTVVAENEQASIVVDSNTQLEINRIEKETLVKLQRVAQEQQISKKNLELEKEVEEVRQRKRLEELRASRGTDAQIAAEVLSKEADANFYKQVKSADADLYSKQKEAEGILLVANAQKRALEEYSKVFKTDEALLNYLMVDKGLYSELATINSNAIKGLSPKISVWNTGSTNGNETAAGTDPYAAMRNIFQAIPPLMTTVQQQTGITPPAFLGTLPNTSTKKSVAKE</sequence>
<feature type="coiled-coil region" evidence="6">
    <location>
        <begin position="247"/>
        <end position="283"/>
    </location>
</feature>
<dbReference type="InterPro" id="IPR027705">
    <property type="entry name" value="Flotillin_fam"/>
</dbReference>
<keyword evidence="6" id="KW-0175">Coiled coil</keyword>
<proteinExistence type="inferred from homology"/>
<gene>
    <name evidence="8" type="ORF">AKO1_001718</name>
</gene>
<dbReference type="GO" id="GO:0005886">
    <property type="term" value="C:plasma membrane"/>
    <property type="evidence" value="ECO:0007669"/>
    <property type="project" value="UniProtKB-SubCell"/>
</dbReference>
<evidence type="ECO:0000313" key="8">
    <source>
        <dbReference type="EMBL" id="KAL0486067.1"/>
    </source>
</evidence>
<dbReference type="SUPFAM" id="SSF117892">
    <property type="entry name" value="Band 7/SPFH domain"/>
    <property type="match status" value="1"/>
</dbReference>
<reference evidence="8 9" key="1">
    <citation type="submission" date="2024-03" db="EMBL/GenBank/DDBJ databases">
        <title>The Acrasis kona genome and developmental transcriptomes reveal deep origins of eukaryotic multicellular pathways.</title>
        <authorList>
            <person name="Sheikh S."/>
            <person name="Fu C.-J."/>
            <person name="Brown M.W."/>
            <person name="Baldauf S.L."/>
        </authorList>
    </citation>
    <scope>NUCLEOTIDE SEQUENCE [LARGE SCALE GENOMIC DNA]</scope>
    <source>
        <strain evidence="8 9">ATCC MYA-3509</strain>
    </source>
</reference>
<evidence type="ECO:0000256" key="5">
    <source>
        <dbReference type="RuleBase" id="RU366054"/>
    </source>
</evidence>
<organism evidence="8 9">
    <name type="scientific">Acrasis kona</name>
    <dbReference type="NCBI Taxonomy" id="1008807"/>
    <lineage>
        <taxon>Eukaryota</taxon>
        <taxon>Discoba</taxon>
        <taxon>Heterolobosea</taxon>
        <taxon>Tetramitia</taxon>
        <taxon>Eutetramitia</taxon>
        <taxon>Acrasidae</taxon>
        <taxon>Acrasis</taxon>
    </lineage>
</organism>
<keyword evidence="3" id="KW-1003">Cell membrane</keyword>
<keyword evidence="9" id="KW-1185">Reference proteome</keyword>
<accession>A0AAW2ZBR0</accession>
<feature type="domain" description="Band 7" evidence="7">
    <location>
        <begin position="12"/>
        <end position="194"/>
    </location>
</feature>
<evidence type="ECO:0000256" key="6">
    <source>
        <dbReference type="SAM" id="Coils"/>
    </source>
</evidence>
<evidence type="ECO:0000256" key="4">
    <source>
        <dbReference type="ARBA" id="ARBA00023136"/>
    </source>
</evidence>
<evidence type="ECO:0000313" key="9">
    <source>
        <dbReference type="Proteomes" id="UP001431209"/>
    </source>
</evidence>
<protein>
    <submittedName>
        <fullName evidence="8">Flotillin-like protein</fullName>
    </submittedName>
</protein>
<comment type="caution">
    <text evidence="8">The sequence shown here is derived from an EMBL/GenBank/DDBJ whole genome shotgun (WGS) entry which is preliminary data.</text>
</comment>
<evidence type="ECO:0000256" key="3">
    <source>
        <dbReference type="ARBA" id="ARBA00022475"/>
    </source>
</evidence>
<dbReference type="PANTHER" id="PTHR13806">
    <property type="entry name" value="FLOTILLIN-RELATED"/>
    <property type="match status" value="1"/>
</dbReference>
<name>A0AAW2ZBR0_9EUKA</name>
<dbReference type="EMBL" id="JAOPGA020001200">
    <property type="protein sequence ID" value="KAL0486067.1"/>
    <property type="molecule type" value="Genomic_DNA"/>
</dbReference>
<dbReference type="PANTHER" id="PTHR13806:SF31">
    <property type="entry name" value="FLOTILLIN-LIKE PROTEIN 1-RELATED"/>
    <property type="match status" value="1"/>
</dbReference>
<dbReference type="InterPro" id="IPR001107">
    <property type="entry name" value="Band_7"/>
</dbReference>
<evidence type="ECO:0000256" key="2">
    <source>
        <dbReference type="ARBA" id="ARBA00007161"/>
    </source>
</evidence>
<comment type="subcellular location">
    <subcellularLocation>
        <location evidence="1">Cell membrane</location>
    </subcellularLocation>
</comment>
<comment type="similarity">
    <text evidence="2 5">Belongs to the band 7/mec-2 family. Flotillin subfamily.</text>
</comment>
<keyword evidence="4" id="KW-0472">Membrane</keyword>
<dbReference type="InterPro" id="IPR036013">
    <property type="entry name" value="Band_7/SPFH_dom_sf"/>
</dbReference>
<evidence type="ECO:0000259" key="7">
    <source>
        <dbReference type="Pfam" id="PF01145"/>
    </source>
</evidence>
<dbReference type="Proteomes" id="UP001431209">
    <property type="component" value="Unassembled WGS sequence"/>
</dbReference>
<evidence type="ECO:0000256" key="1">
    <source>
        <dbReference type="ARBA" id="ARBA00004236"/>
    </source>
</evidence>
<dbReference type="AlphaFoldDB" id="A0AAW2ZBR0"/>